<dbReference type="EMBL" id="CP003316">
    <property type="protein sequence ID" value="AFA40136.1"/>
    <property type="molecule type" value="Genomic_DNA"/>
</dbReference>
<protein>
    <submittedName>
        <fullName evidence="1">Uncharacterized protein</fullName>
    </submittedName>
</protein>
<accession>H6QCU0</accession>
<proteinExistence type="predicted"/>
<keyword evidence="2" id="KW-1185">Reference proteome</keyword>
<sequence>MADAHATMLSGVHLSNTSLSALPRRNNMRSWTADTTSIVITVAYMTLLG</sequence>
<reference evidence="1 2" key="1">
    <citation type="journal article" date="2012" name="Stand. Genomic Sci.">
        <title>Complete genome sequence of Pyrobaculum oguniense.</title>
        <authorList>
            <person name="Bernick D.L."/>
            <person name="Karplus K."/>
            <person name="Lui L.M."/>
            <person name="Coker J.K."/>
            <person name="Murphy J.N."/>
            <person name="Chan P.P."/>
            <person name="Cozen A.E."/>
            <person name="Lowe T.M."/>
        </authorList>
    </citation>
    <scope>NUCLEOTIDE SEQUENCE [LARGE SCALE GENOMIC DNA]</scope>
    <source>
        <strain evidence="1 2">TE7</strain>
    </source>
</reference>
<evidence type="ECO:0000313" key="1">
    <source>
        <dbReference type="EMBL" id="AFA40136.1"/>
    </source>
</evidence>
<dbReference type="HOGENOM" id="CLU_3131007_0_0_2"/>
<evidence type="ECO:0000313" key="2">
    <source>
        <dbReference type="Proteomes" id="UP000009062"/>
    </source>
</evidence>
<dbReference type="Proteomes" id="UP000009062">
    <property type="component" value="Chromosome"/>
</dbReference>
<organism evidence="1 2">
    <name type="scientific">Pyrobaculum oguniense (strain DSM 13380 / JCM 10595 / TE7)</name>
    <dbReference type="NCBI Taxonomy" id="698757"/>
    <lineage>
        <taxon>Archaea</taxon>
        <taxon>Thermoproteota</taxon>
        <taxon>Thermoprotei</taxon>
        <taxon>Thermoproteales</taxon>
        <taxon>Thermoproteaceae</taxon>
        <taxon>Pyrobaculum</taxon>
    </lineage>
</organism>
<dbReference type="AlphaFoldDB" id="H6QCU0"/>
<dbReference type="KEGG" id="pog:Pogu_2109"/>
<name>H6QCU0_PYROT</name>
<gene>
    <name evidence="1" type="ordered locus">Pogu_2109</name>
</gene>